<dbReference type="PANTHER" id="PTHR43021:SF2">
    <property type="entry name" value="CATION_H+ EXCHANGER DOMAIN-CONTAINING PROTEIN"/>
    <property type="match status" value="1"/>
</dbReference>
<evidence type="ECO:0000256" key="3">
    <source>
        <dbReference type="ARBA" id="ARBA00022989"/>
    </source>
</evidence>
<evidence type="ECO:0000259" key="6">
    <source>
        <dbReference type="Pfam" id="PF00999"/>
    </source>
</evidence>
<feature type="transmembrane region" description="Helical" evidence="5">
    <location>
        <begin position="145"/>
        <end position="169"/>
    </location>
</feature>
<feature type="transmembrane region" description="Helical" evidence="5">
    <location>
        <begin position="356"/>
        <end position="378"/>
    </location>
</feature>
<evidence type="ECO:0000313" key="8">
    <source>
        <dbReference type="Proteomes" id="UP000320225"/>
    </source>
</evidence>
<feature type="transmembrane region" description="Helical" evidence="5">
    <location>
        <begin position="324"/>
        <end position="341"/>
    </location>
</feature>
<keyword evidence="8" id="KW-1185">Reference proteome</keyword>
<dbReference type="PANTHER" id="PTHR43021">
    <property type="entry name" value="NA(+)/H(+) ANTIPORTER-RELATED"/>
    <property type="match status" value="1"/>
</dbReference>
<sequence length="396" mass="41203">MQVLVTWPALLWLAWWLGERAQAWSLPRVSVYVAVGLLASVVAPAPQWVDASALALLAQLALALALFELGHRLHLPWLRHNPWVALAAVLQGLGVFALVAWGGGWLGLAPEVRWLLAAVAVAASPAALLRVVNDLRAGGQVTERALHQAALLSVLAVLLVKAVSAYWFVSRAGDWTAALLAGGYALVASVGLGMALAVVLGLLVRGPFAAPVVPTVGYALALVWLTVVADALKLSPLLAALSFGVVLRQRQTMVAAVQRDFGALGWLLGVFLFVYVGSRMTWPALAEPGVWSVAALVLGARLLVPVGVNAALAWPGGTSARKGVLTGVALLPMSALTLLLLERSVALGVAPAAQVLYQLTAALLWAELLGPLVTVWALRAAREAAAAPAPRPDGGG</sequence>
<feature type="transmembrane region" description="Helical" evidence="5">
    <location>
        <begin position="114"/>
        <end position="133"/>
    </location>
</feature>
<dbReference type="Pfam" id="PF00999">
    <property type="entry name" value="Na_H_Exchanger"/>
    <property type="match status" value="1"/>
</dbReference>
<dbReference type="AlphaFoldDB" id="A0A554WIN7"/>
<comment type="caution">
    <text evidence="7">The sequence shown here is derived from an EMBL/GenBank/DDBJ whole genome shotgun (WGS) entry which is preliminary data.</text>
</comment>
<feature type="transmembrane region" description="Helical" evidence="5">
    <location>
        <begin position="290"/>
        <end position="312"/>
    </location>
</feature>
<organism evidence="7 8">
    <name type="scientific">Tepidimonas sediminis</name>
    <dbReference type="NCBI Taxonomy" id="2588941"/>
    <lineage>
        <taxon>Bacteria</taxon>
        <taxon>Pseudomonadati</taxon>
        <taxon>Pseudomonadota</taxon>
        <taxon>Betaproteobacteria</taxon>
        <taxon>Burkholderiales</taxon>
        <taxon>Tepidimonas</taxon>
    </lineage>
</organism>
<dbReference type="GO" id="GO:0015297">
    <property type="term" value="F:antiporter activity"/>
    <property type="evidence" value="ECO:0007669"/>
    <property type="project" value="InterPro"/>
</dbReference>
<keyword evidence="3 5" id="KW-1133">Transmembrane helix</keyword>
<evidence type="ECO:0000313" key="7">
    <source>
        <dbReference type="EMBL" id="TSE23441.1"/>
    </source>
</evidence>
<dbReference type="GO" id="GO:1902600">
    <property type="term" value="P:proton transmembrane transport"/>
    <property type="evidence" value="ECO:0007669"/>
    <property type="project" value="InterPro"/>
</dbReference>
<dbReference type="RefSeq" id="WP_185970661.1">
    <property type="nucleotide sequence ID" value="NZ_VJND01000017.1"/>
</dbReference>
<feature type="transmembrane region" description="Helical" evidence="5">
    <location>
        <begin position="261"/>
        <end position="278"/>
    </location>
</feature>
<feature type="transmembrane region" description="Helical" evidence="5">
    <location>
        <begin position="82"/>
        <end position="102"/>
    </location>
</feature>
<protein>
    <submittedName>
        <fullName evidence="7">Sodium/hydrogen exchanger family protein</fullName>
    </submittedName>
</protein>
<dbReference type="GO" id="GO:0016020">
    <property type="term" value="C:membrane"/>
    <property type="evidence" value="ECO:0007669"/>
    <property type="project" value="UniProtKB-SubCell"/>
</dbReference>
<keyword evidence="2 5" id="KW-0812">Transmembrane</keyword>
<dbReference type="InterPro" id="IPR006153">
    <property type="entry name" value="Cation/H_exchanger_TM"/>
</dbReference>
<evidence type="ECO:0000256" key="1">
    <source>
        <dbReference type="ARBA" id="ARBA00004141"/>
    </source>
</evidence>
<evidence type="ECO:0000256" key="4">
    <source>
        <dbReference type="ARBA" id="ARBA00023136"/>
    </source>
</evidence>
<dbReference type="EMBL" id="VJND01000017">
    <property type="protein sequence ID" value="TSE23441.1"/>
    <property type="molecule type" value="Genomic_DNA"/>
</dbReference>
<comment type="subcellular location">
    <subcellularLocation>
        <location evidence="1">Membrane</location>
        <topology evidence="1">Multi-pass membrane protein</topology>
    </subcellularLocation>
</comment>
<reference evidence="7 8" key="1">
    <citation type="submission" date="2019-07" db="EMBL/GenBank/DDBJ databases">
        <title>Tepidimonas sediminis YIM 72259 draft genome.</title>
        <authorList>
            <person name="Da Costa M.S."/>
            <person name="Froufe H.J.C."/>
            <person name="Egas C."/>
            <person name="Albuquerque L."/>
        </authorList>
    </citation>
    <scope>NUCLEOTIDE SEQUENCE [LARGE SCALE GENOMIC DNA]</scope>
    <source>
        <strain evidence="7 8">YIM 72259</strain>
    </source>
</reference>
<dbReference type="Gene3D" id="1.20.1530.20">
    <property type="match status" value="1"/>
</dbReference>
<feature type="domain" description="Cation/H+ exchanger transmembrane" evidence="6">
    <location>
        <begin position="13"/>
        <end position="376"/>
    </location>
</feature>
<keyword evidence="4 5" id="KW-0472">Membrane</keyword>
<accession>A0A554WIN7</accession>
<feature type="transmembrane region" description="Helical" evidence="5">
    <location>
        <begin position="47"/>
        <end position="70"/>
    </location>
</feature>
<dbReference type="Proteomes" id="UP000320225">
    <property type="component" value="Unassembled WGS sequence"/>
</dbReference>
<proteinExistence type="predicted"/>
<name>A0A554WIN7_9BURK</name>
<evidence type="ECO:0000256" key="2">
    <source>
        <dbReference type="ARBA" id="ARBA00022692"/>
    </source>
</evidence>
<feature type="transmembrane region" description="Helical" evidence="5">
    <location>
        <begin position="175"/>
        <end position="201"/>
    </location>
</feature>
<evidence type="ECO:0000256" key="5">
    <source>
        <dbReference type="SAM" id="Phobius"/>
    </source>
</evidence>
<gene>
    <name evidence="7" type="ORF">Tsedi_02222</name>
</gene>
<dbReference type="InterPro" id="IPR038770">
    <property type="entry name" value="Na+/solute_symporter_sf"/>
</dbReference>